<comment type="caution">
    <text evidence="3">The sequence shown here is derived from an EMBL/GenBank/DDBJ whole genome shotgun (WGS) entry which is preliminary data.</text>
</comment>
<proteinExistence type="predicted"/>
<dbReference type="Pfam" id="PF10601">
    <property type="entry name" value="zf-LITAF-like"/>
    <property type="match status" value="1"/>
</dbReference>
<sequence length="146" mass="16161">MQPVTAVPVKSGEDSPYVAVPVTATPVNAQQTSYAYQQQGQAYTGQQQSMNQSYQYPQMQPGMYRQEVVYTTYGNTNSGSCPACGSNAPVLASTRSISFGQVLWMIILLIVFWPLFFLPLLFPNCYKQRFVCSHCGVVRYESGDGC</sequence>
<evidence type="ECO:0000256" key="1">
    <source>
        <dbReference type="SAM" id="Phobius"/>
    </source>
</evidence>
<keyword evidence="1" id="KW-0812">Transmembrane</keyword>
<evidence type="ECO:0000259" key="2">
    <source>
        <dbReference type="Pfam" id="PF10601"/>
    </source>
</evidence>
<gene>
    <name evidence="3" type="ORF">FCC1311_107492</name>
</gene>
<evidence type="ECO:0000313" key="3">
    <source>
        <dbReference type="EMBL" id="GBG34525.1"/>
    </source>
</evidence>
<reference evidence="3 4" key="1">
    <citation type="submission" date="2017-12" db="EMBL/GenBank/DDBJ databases">
        <title>Sequencing, de novo assembly and annotation of complete genome of a new Thraustochytrid species, strain FCC1311.</title>
        <authorList>
            <person name="Sedici K."/>
            <person name="Godart F."/>
            <person name="Aiese Cigliano R."/>
            <person name="Sanseverino W."/>
            <person name="Barakat M."/>
            <person name="Ortet P."/>
            <person name="Marechal E."/>
            <person name="Cagnac O."/>
            <person name="Amato A."/>
        </authorList>
    </citation>
    <scope>NUCLEOTIDE SEQUENCE [LARGE SCALE GENOMIC DNA]</scope>
</reference>
<dbReference type="Proteomes" id="UP000241890">
    <property type="component" value="Unassembled WGS sequence"/>
</dbReference>
<dbReference type="AlphaFoldDB" id="A0A2R5GVD4"/>
<dbReference type="EMBL" id="BEYU01000198">
    <property type="protein sequence ID" value="GBG34525.1"/>
    <property type="molecule type" value="Genomic_DNA"/>
</dbReference>
<protein>
    <recommendedName>
        <fullName evidence="2">LITAF domain-containing protein</fullName>
    </recommendedName>
</protein>
<keyword evidence="1" id="KW-1133">Transmembrane helix</keyword>
<organism evidence="3 4">
    <name type="scientific">Hondaea fermentalgiana</name>
    <dbReference type="NCBI Taxonomy" id="2315210"/>
    <lineage>
        <taxon>Eukaryota</taxon>
        <taxon>Sar</taxon>
        <taxon>Stramenopiles</taxon>
        <taxon>Bigyra</taxon>
        <taxon>Labyrinthulomycetes</taxon>
        <taxon>Thraustochytrida</taxon>
        <taxon>Thraustochytriidae</taxon>
        <taxon>Hondaea</taxon>
    </lineage>
</organism>
<name>A0A2R5GVD4_9STRA</name>
<keyword evidence="1" id="KW-0472">Membrane</keyword>
<feature type="transmembrane region" description="Helical" evidence="1">
    <location>
        <begin position="102"/>
        <end position="122"/>
    </location>
</feature>
<dbReference type="InterPro" id="IPR006629">
    <property type="entry name" value="LITAF"/>
</dbReference>
<keyword evidence="4" id="KW-1185">Reference proteome</keyword>
<accession>A0A2R5GVD4</accession>
<evidence type="ECO:0000313" key="4">
    <source>
        <dbReference type="Proteomes" id="UP000241890"/>
    </source>
</evidence>
<dbReference type="InParanoid" id="A0A2R5GVD4"/>
<feature type="domain" description="LITAF" evidence="2">
    <location>
        <begin position="80"/>
        <end position="136"/>
    </location>
</feature>